<sequence>MCKLALTASLCLILASLASSSRLVCYYNSDAENREDKGKFMVSDIDPNKCTHLIYSFAGINNANELVPTNENDIAHYQSFNALKTRNVQLKTLLSVGGLDFNNRKFRKMVTGKRRRTPFIQSAITLLRDNGFDGLNIDWRNPAGAGSRSRDKRRFTRLCRELKKAFVAEGTATNRDSLMVTASVSAEKDTIDFSYDVPKIAKNLDFINVLTFDFRADLESVTGHHSPLYKGSQDTGDDIFWNTDYAMQYWTDQGAPTEQLNMGLAAYGRTFELSSASSGVGAPANGLGEEGRYTDEEGFLSYYEICLKLEGVTTHLITDQRVIYATKENLWVGFDNKGSLDNKVSYIKAHKFGGAVVWSLDLDDFKDHCGDGNYPLISHLHSLLVLDTTPSGNLCEGRSDGQYPNHDDPNAFNNCGNEIAYLQHCQPNLVYNQECNCCDYPDSATPTNTENTGKFCDGKDDGHYANPDDPNSFHQCANKITYTKNCAVGLIFKQSCTCCDFPDSATPTNTENTGKFCDEKDDGHYANPDDPNSFHQCANKITYTKNCAVGLIFKQSCTCCDHP</sequence>
<dbReference type="Pfam" id="PF00704">
    <property type="entry name" value="Glyco_hydro_18"/>
    <property type="match status" value="1"/>
</dbReference>
<dbReference type="PANTHER" id="PTHR11177:SF379">
    <property type="entry name" value="CHITINASE"/>
    <property type="match status" value="1"/>
</dbReference>
<dbReference type="PROSITE" id="PS50940">
    <property type="entry name" value="CHIT_BIND_II"/>
    <property type="match status" value="3"/>
</dbReference>
<dbReference type="GO" id="GO:0008061">
    <property type="term" value="F:chitin binding"/>
    <property type="evidence" value="ECO:0007669"/>
    <property type="project" value="UniProtKB-KW"/>
</dbReference>
<dbReference type="FunFam" id="3.20.20.80:FF:000007">
    <property type="entry name" value="Acidic mammalian chitinase"/>
    <property type="match status" value="1"/>
</dbReference>
<dbReference type="PROSITE" id="PS51910">
    <property type="entry name" value="GH18_2"/>
    <property type="match status" value="1"/>
</dbReference>
<evidence type="ECO:0000313" key="11">
    <source>
        <dbReference type="Proteomes" id="UP000504630"/>
    </source>
</evidence>
<keyword evidence="6" id="KW-1015">Disulfide bond</keyword>
<dbReference type="InParanoid" id="A0A6J2Q0X9"/>
<feature type="chain" id="PRO_5027017717" description="chitinase" evidence="8">
    <location>
        <begin position="21"/>
        <end position="563"/>
    </location>
</feature>
<dbReference type="InterPro" id="IPR001223">
    <property type="entry name" value="Glyco_hydro18_cat"/>
</dbReference>
<dbReference type="Proteomes" id="UP000504630">
    <property type="component" value="Chromosome 7"/>
</dbReference>
<evidence type="ECO:0000259" key="9">
    <source>
        <dbReference type="PROSITE" id="PS50940"/>
    </source>
</evidence>
<dbReference type="SMART" id="SM00636">
    <property type="entry name" value="Glyco_18"/>
    <property type="match status" value="1"/>
</dbReference>
<dbReference type="InterPro" id="IPR029070">
    <property type="entry name" value="Chitinase_insertion_sf"/>
</dbReference>
<protein>
    <recommendedName>
        <fullName evidence="3">chitinase</fullName>
        <ecNumber evidence="3">3.2.1.14</ecNumber>
    </recommendedName>
</protein>
<keyword evidence="4" id="KW-0147">Chitin-binding</keyword>
<dbReference type="GO" id="GO:0006032">
    <property type="term" value="P:chitin catabolic process"/>
    <property type="evidence" value="ECO:0007669"/>
    <property type="project" value="UniProtKB-KW"/>
</dbReference>
<dbReference type="SUPFAM" id="SSF54556">
    <property type="entry name" value="Chitinase insertion domain"/>
    <property type="match status" value="1"/>
</dbReference>
<feature type="domain" description="Chitin-binding type-2" evidence="9">
    <location>
        <begin position="514"/>
        <end position="563"/>
    </location>
</feature>
<dbReference type="InterPro" id="IPR036508">
    <property type="entry name" value="Chitin-bd_dom_sf"/>
</dbReference>
<evidence type="ECO:0000256" key="1">
    <source>
        <dbReference type="ARBA" id="ARBA00000822"/>
    </source>
</evidence>
<keyword evidence="11" id="KW-1185">Reference proteome</keyword>
<gene>
    <name evidence="12" type="primary">LOC115010730</name>
</gene>
<comment type="similarity">
    <text evidence="2">Belongs to the glycosyl hydrolase 18 family. Chitinase class II subfamily.</text>
</comment>
<evidence type="ECO:0000256" key="6">
    <source>
        <dbReference type="ARBA" id="ARBA00023157"/>
    </source>
</evidence>
<dbReference type="GO" id="GO:0005576">
    <property type="term" value="C:extracellular region"/>
    <property type="evidence" value="ECO:0007669"/>
    <property type="project" value="InterPro"/>
</dbReference>
<dbReference type="GO" id="GO:0008843">
    <property type="term" value="F:endochitinase activity"/>
    <property type="evidence" value="ECO:0007669"/>
    <property type="project" value="UniProtKB-EC"/>
</dbReference>
<keyword evidence="7" id="KW-0624">Polysaccharide degradation</keyword>
<evidence type="ECO:0000256" key="4">
    <source>
        <dbReference type="ARBA" id="ARBA00022669"/>
    </source>
</evidence>
<keyword evidence="8" id="KW-0732">Signal</keyword>
<name>A0A6J2Q0X9_COTGO</name>
<evidence type="ECO:0000256" key="5">
    <source>
        <dbReference type="ARBA" id="ARBA00023024"/>
    </source>
</evidence>
<dbReference type="PANTHER" id="PTHR11177">
    <property type="entry name" value="CHITINASE"/>
    <property type="match status" value="1"/>
</dbReference>
<evidence type="ECO:0000256" key="7">
    <source>
        <dbReference type="ARBA" id="ARBA00023326"/>
    </source>
</evidence>
<dbReference type="GeneID" id="115010730"/>
<dbReference type="Gene3D" id="3.20.20.80">
    <property type="entry name" value="Glycosidases"/>
    <property type="match status" value="4"/>
</dbReference>
<dbReference type="Pfam" id="PF01607">
    <property type="entry name" value="CBM_14"/>
    <property type="match status" value="3"/>
</dbReference>
<comment type="catalytic activity">
    <reaction evidence="1">
        <text>Random endo-hydrolysis of N-acetyl-beta-D-glucosaminide (1-&gt;4)-beta-linkages in chitin and chitodextrins.</text>
        <dbReference type="EC" id="3.2.1.14"/>
    </reaction>
</comment>
<dbReference type="EC" id="3.2.1.14" evidence="3"/>
<organism evidence="11 12">
    <name type="scientific">Cottoperca gobio</name>
    <name type="common">Frogmouth</name>
    <name type="synonym">Aphritis gobio</name>
    <dbReference type="NCBI Taxonomy" id="56716"/>
    <lineage>
        <taxon>Eukaryota</taxon>
        <taxon>Metazoa</taxon>
        <taxon>Chordata</taxon>
        <taxon>Craniata</taxon>
        <taxon>Vertebrata</taxon>
        <taxon>Euteleostomi</taxon>
        <taxon>Actinopterygii</taxon>
        <taxon>Neopterygii</taxon>
        <taxon>Teleostei</taxon>
        <taxon>Neoteleostei</taxon>
        <taxon>Acanthomorphata</taxon>
        <taxon>Eupercaria</taxon>
        <taxon>Perciformes</taxon>
        <taxon>Notothenioidei</taxon>
        <taxon>Bovichtidae</taxon>
        <taxon>Cottoperca</taxon>
    </lineage>
</organism>
<evidence type="ECO:0000256" key="2">
    <source>
        <dbReference type="ARBA" id="ARBA00009121"/>
    </source>
</evidence>
<dbReference type="AlphaFoldDB" id="A0A6J2Q0X9"/>
<dbReference type="SUPFAM" id="SSF51445">
    <property type="entry name" value="(Trans)glycosidases"/>
    <property type="match status" value="1"/>
</dbReference>
<feature type="signal peptide" evidence="8">
    <location>
        <begin position="1"/>
        <end position="20"/>
    </location>
</feature>
<dbReference type="SUPFAM" id="SSF57625">
    <property type="entry name" value="Invertebrate chitin-binding proteins"/>
    <property type="match status" value="3"/>
</dbReference>
<keyword evidence="5" id="KW-0146">Chitin degradation</keyword>
<dbReference type="RefSeq" id="XP_029291329.1">
    <property type="nucleotide sequence ID" value="XM_029435469.1"/>
</dbReference>
<dbReference type="InterPro" id="IPR011583">
    <property type="entry name" value="Chitinase_II/V-like_cat"/>
</dbReference>
<reference evidence="12" key="1">
    <citation type="submission" date="2025-08" db="UniProtKB">
        <authorList>
            <consortium name="RefSeq"/>
        </authorList>
    </citation>
    <scope>IDENTIFICATION</scope>
</reference>
<dbReference type="InterPro" id="IPR017853">
    <property type="entry name" value="GH"/>
</dbReference>
<feature type="domain" description="Chitin-binding type-2" evidence="9">
    <location>
        <begin position="392"/>
        <end position="449"/>
    </location>
</feature>
<evidence type="ECO:0000313" key="12">
    <source>
        <dbReference type="RefSeq" id="XP_029291329.1"/>
    </source>
</evidence>
<feature type="domain" description="Chitin-binding type-2" evidence="9">
    <location>
        <begin position="453"/>
        <end position="510"/>
    </location>
</feature>
<evidence type="ECO:0000256" key="8">
    <source>
        <dbReference type="SAM" id="SignalP"/>
    </source>
</evidence>
<accession>A0A6J2Q0X9</accession>
<dbReference type="SMART" id="SM00494">
    <property type="entry name" value="ChtBD2"/>
    <property type="match status" value="3"/>
</dbReference>
<dbReference type="InterPro" id="IPR002557">
    <property type="entry name" value="Chitin-bd_dom"/>
</dbReference>
<dbReference type="KEGG" id="cgob:115010730"/>
<evidence type="ECO:0000256" key="3">
    <source>
        <dbReference type="ARBA" id="ARBA00012729"/>
    </source>
</evidence>
<evidence type="ECO:0000259" key="10">
    <source>
        <dbReference type="PROSITE" id="PS51910"/>
    </source>
</evidence>
<dbReference type="OrthoDB" id="76388at2759"/>
<keyword evidence="7" id="KW-0119">Carbohydrate metabolism</keyword>
<feature type="domain" description="GH18" evidence="10">
    <location>
        <begin position="21"/>
        <end position="387"/>
    </location>
</feature>
<dbReference type="InterPro" id="IPR050314">
    <property type="entry name" value="Glycosyl_Hydrlase_18"/>
</dbReference>
<dbReference type="GO" id="GO:0000272">
    <property type="term" value="P:polysaccharide catabolic process"/>
    <property type="evidence" value="ECO:0007669"/>
    <property type="project" value="UniProtKB-KW"/>
</dbReference>
<proteinExistence type="inferred from homology"/>